<dbReference type="EMBL" id="CP080598">
    <property type="protein sequence ID" value="QYX33457.1"/>
    <property type="molecule type" value="Genomic_DNA"/>
</dbReference>
<name>A0ABX8X4M0_9CYAN</name>
<evidence type="ECO:0000313" key="2">
    <source>
        <dbReference type="Proteomes" id="UP000826540"/>
    </source>
</evidence>
<sequence length="90" mass="10836">MNKWRKPSELHLYALAWQWSCEQLLRTDYQILPNTGTKYFTGLKPQHGKYDVTLGLPQPDYNKLMERQNQVQQWKRIINKLELEAKQSPY</sequence>
<accession>A0ABX8X4M0</accession>
<gene>
    <name evidence="1" type="ORF">K2F26_09150</name>
</gene>
<organism evidence="1 2">
    <name type="scientific">Sphaerospermopsis torques-reginae ITEP-024</name>
    <dbReference type="NCBI Taxonomy" id="984208"/>
    <lineage>
        <taxon>Bacteria</taxon>
        <taxon>Bacillati</taxon>
        <taxon>Cyanobacteriota</taxon>
        <taxon>Cyanophyceae</taxon>
        <taxon>Nostocales</taxon>
        <taxon>Aphanizomenonaceae</taxon>
        <taxon>Sphaerospermopsis</taxon>
        <taxon>Sphaerospermopsis torques-reginae</taxon>
    </lineage>
</organism>
<dbReference type="Proteomes" id="UP000826540">
    <property type="component" value="Chromosome"/>
</dbReference>
<proteinExistence type="predicted"/>
<reference evidence="1 2" key="1">
    <citation type="journal article" date="2022" name="J. Am. Chem. Soc.">
        <title>Biosynthesis of Guanitoxin Enables Global Environmental Detection in Freshwater Cyanobacteria.</title>
        <authorList>
            <person name="Lima S.T."/>
            <person name="Fallon T.R."/>
            <person name="Cordoza J.L."/>
            <person name="Chekan J.R."/>
            <person name="Delbaje E."/>
            <person name="Hopiavuori A.R."/>
            <person name="Alvarenga D.O."/>
            <person name="Wood S.M."/>
            <person name="Luhavaya H."/>
            <person name="Baumgartner J.T."/>
            <person name="Dorr F.A."/>
            <person name="Etchegaray A."/>
            <person name="Pinto E."/>
            <person name="McKinnie S.M.K."/>
            <person name="Fiore M.F."/>
            <person name="Moore B.S."/>
        </authorList>
    </citation>
    <scope>NUCLEOTIDE SEQUENCE [LARGE SCALE GENOMIC DNA]</scope>
    <source>
        <strain evidence="1 2">ITEP-024</strain>
    </source>
</reference>
<dbReference type="RefSeq" id="WP_220611208.1">
    <property type="nucleotide sequence ID" value="NZ_CP080598.1"/>
</dbReference>
<protein>
    <submittedName>
        <fullName evidence="1">Uncharacterized protein</fullName>
    </submittedName>
</protein>
<keyword evidence="2" id="KW-1185">Reference proteome</keyword>
<evidence type="ECO:0000313" key="1">
    <source>
        <dbReference type="EMBL" id="QYX33457.1"/>
    </source>
</evidence>